<comment type="similarity">
    <text evidence="1">Belongs to the UPF0538 family.</text>
</comment>
<dbReference type="VEuPathDB" id="FungiDB:DNF11_1544"/>
<organism evidence="2 3">
    <name type="scientific">Malassezia restricta (strain ATCC 96810 / NBRC 103918 / CBS 7877)</name>
    <name type="common">Seborrheic dermatitis infection agent</name>
    <dbReference type="NCBI Taxonomy" id="425264"/>
    <lineage>
        <taxon>Eukaryota</taxon>
        <taxon>Fungi</taxon>
        <taxon>Dikarya</taxon>
        <taxon>Basidiomycota</taxon>
        <taxon>Ustilaginomycotina</taxon>
        <taxon>Malasseziomycetes</taxon>
        <taxon>Malasseziales</taxon>
        <taxon>Malasseziaceae</taxon>
        <taxon>Malassezia</taxon>
    </lineage>
</organism>
<dbReference type="InterPro" id="IPR018794">
    <property type="entry name" value="UPF0538"/>
</dbReference>
<evidence type="ECO:0000256" key="1">
    <source>
        <dbReference type="ARBA" id="ARBA00007176"/>
    </source>
</evidence>
<reference evidence="2 3" key="1">
    <citation type="submission" date="2018-10" db="EMBL/GenBank/DDBJ databases">
        <title>Complete genome sequence of Malassezia restricta CBS 7877.</title>
        <authorList>
            <person name="Morand S.C."/>
            <person name="Bertignac M."/>
            <person name="Iltis A."/>
            <person name="Kolder I."/>
            <person name="Pirovano W."/>
            <person name="Jourdain R."/>
            <person name="Clavaud C."/>
        </authorList>
    </citation>
    <scope>NUCLEOTIDE SEQUENCE [LARGE SCALE GENOMIC DNA]</scope>
    <source>
        <strain evidence="2 3">CBS 7877</strain>
    </source>
</reference>
<evidence type="ECO:0000313" key="2">
    <source>
        <dbReference type="EMBL" id="AYO42494.1"/>
    </source>
</evidence>
<dbReference type="EMBL" id="CP033150">
    <property type="protein sequence ID" value="AYO42494.1"/>
    <property type="molecule type" value="Genomic_DNA"/>
</dbReference>
<dbReference type="Pfam" id="PF10209">
    <property type="entry name" value="DUF2340"/>
    <property type="match status" value="1"/>
</dbReference>
<dbReference type="OrthoDB" id="937at2759"/>
<gene>
    <name evidence="2" type="primary">AIM29</name>
    <name evidence="2" type="ORF">DNF11_1544</name>
</gene>
<dbReference type="Proteomes" id="UP000269793">
    <property type="component" value="Chromosome III"/>
</dbReference>
<dbReference type="PANTHER" id="PTHR18444:SF9">
    <property type="entry name" value="UPF0538 PROTEIN C2ORF76"/>
    <property type="match status" value="1"/>
</dbReference>
<evidence type="ECO:0000313" key="3">
    <source>
        <dbReference type="Proteomes" id="UP000269793"/>
    </source>
</evidence>
<accession>A0A3G2S3E2</accession>
<dbReference type="AlphaFoldDB" id="A0A3G2S3E2"/>
<name>A0A3G2S3E2_MALR7</name>
<proteinExistence type="inferred from homology"/>
<protein>
    <submittedName>
        <fullName evidence="2">Altered inheritance rate of mitochondria protein29</fullName>
    </submittedName>
</protein>
<keyword evidence="3" id="KW-1185">Reference proteome</keyword>
<sequence>MDPVAPRSEGFEHHPYAPQTDFLDTTVTNQARPLTQAVITVRVIKNFEYRAMKALVLKDVDLTTLTTPQLIAQCKEAVRTQPGFKAYRNVVDQLDTIKLYTQAHGAKTTNLIINLDHPEWIFDSASDAPLASLGVQNETELSLFHRAAYDAFLAHPQTRWDDTA</sequence>
<dbReference type="PANTHER" id="PTHR18444">
    <property type="entry name" value="UPF0538 FAMILY MEMBER"/>
    <property type="match status" value="1"/>
</dbReference>